<dbReference type="GO" id="GO:0000287">
    <property type="term" value="F:magnesium ion binding"/>
    <property type="evidence" value="ECO:0007669"/>
    <property type="project" value="UniProtKB-UniRule"/>
</dbReference>
<evidence type="ECO:0000256" key="8">
    <source>
        <dbReference type="ARBA" id="ARBA00022840"/>
    </source>
</evidence>
<keyword evidence="13" id="KW-1185">Reference proteome</keyword>
<keyword evidence="4 11" id="KW-0028">Amino-acid biosynthesis</keyword>
<dbReference type="GO" id="GO:0009073">
    <property type="term" value="P:aromatic amino acid family biosynthetic process"/>
    <property type="evidence" value="ECO:0007669"/>
    <property type="project" value="UniProtKB-KW"/>
</dbReference>
<dbReference type="Pfam" id="PF01202">
    <property type="entry name" value="SKI"/>
    <property type="match status" value="1"/>
</dbReference>
<dbReference type="NCBIfam" id="NF010552">
    <property type="entry name" value="PRK13946.1"/>
    <property type="match status" value="1"/>
</dbReference>
<dbReference type="EMBL" id="BMIF01000003">
    <property type="protein sequence ID" value="GGA62210.1"/>
    <property type="molecule type" value="Genomic_DNA"/>
</dbReference>
<evidence type="ECO:0000313" key="13">
    <source>
        <dbReference type="Proteomes" id="UP000636264"/>
    </source>
</evidence>
<dbReference type="EC" id="2.7.1.71" evidence="3 11"/>
<evidence type="ECO:0000256" key="6">
    <source>
        <dbReference type="ARBA" id="ARBA00022741"/>
    </source>
</evidence>
<comment type="similarity">
    <text evidence="2 11">Belongs to the shikimate kinase family.</text>
</comment>
<name>A0A916W2V1_9HYPH</name>
<comment type="caution">
    <text evidence="11">Lacks conserved residue(s) required for the propagation of feature annotation.</text>
</comment>
<evidence type="ECO:0000256" key="3">
    <source>
        <dbReference type="ARBA" id="ARBA00012154"/>
    </source>
</evidence>
<comment type="pathway">
    <text evidence="1 11">Metabolic intermediate biosynthesis; chorismate biosynthesis; chorismate from D-erythrose 4-phosphate and phosphoenolpyruvate: step 5/7.</text>
</comment>
<keyword evidence="11" id="KW-0460">Magnesium</keyword>
<dbReference type="PANTHER" id="PTHR21087:SF16">
    <property type="entry name" value="SHIKIMATE KINASE 1, CHLOROPLASTIC"/>
    <property type="match status" value="1"/>
</dbReference>
<evidence type="ECO:0000256" key="5">
    <source>
        <dbReference type="ARBA" id="ARBA00022679"/>
    </source>
</evidence>
<dbReference type="InterPro" id="IPR031322">
    <property type="entry name" value="Shikimate/glucono_kinase"/>
</dbReference>
<dbReference type="GO" id="GO:0005524">
    <property type="term" value="F:ATP binding"/>
    <property type="evidence" value="ECO:0007669"/>
    <property type="project" value="UniProtKB-UniRule"/>
</dbReference>
<organism evidence="12 13">
    <name type="scientific">Nitratireductor aestuarii</name>
    <dbReference type="NCBI Taxonomy" id="1735103"/>
    <lineage>
        <taxon>Bacteria</taxon>
        <taxon>Pseudomonadati</taxon>
        <taxon>Pseudomonadota</taxon>
        <taxon>Alphaproteobacteria</taxon>
        <taxon>Hyphomicrobiales</taxon>
        <taxon>Phyllobacteriaceae</taxon>
        <taxon>Nitratireductor</taxon>
    </lineage>
</organism>
<dbReference type="CDD" id="cd00464">
    <property type="entry name" value="SK"/>
    <property type="match status" value="1"/>
</dbReference>
<keyword evidence="11" id="KW-0963">Cytoplasm</keyword>
<gene>
    <name evidence="11 12" type="primary">aroK</name>
    <name evidence="12" type="ORF">GCM10011385_14910</name>
</gene>
<feature type="binding site" evidence="11">
    <location>
        <position position="48"/>
    </location>
    <ligand>
        <name>substrate</name>
    </ligand>
</feature>
<evidence type="ECO:0000256" key="2">
    <source>
        <dbReference type="ARBA" id="ARBA00006997"/>
    </source>
</evidence>
<keyword evidence="6 11" id="KW-0547">Nucleotide-binding</keyword>
<comment type="cofactor">
    <cofactor evidence="11">
        <name>Mg(2+)</name>
        <dbReference type="ChEBI" id="CHEBI:18420"/>
    </cofactor>
    <text evidence="11">Binds 1 Mg(2+) ion per subunit.</text>
</comment>
<sequence length="195" mass="22012">MPQTVDTARLLKRLGRRSIVFVGIMGAGKTVIGRKVASLCNLPFVDSDHEIEKVSRMSIPELFSAYGEPEFRALEERVIERLLRNGPQVLSTGGGAFMSEATREVVKRRGVSVWLNADIDTLMNRVSKRQNRPLLATEDPRAVMERLMALRYPVYANADVMIHSRDDSKDQIASEVLLGLTKHLAARRRRKRKAK</sequence>
<keyword evidence="9 11" id="KW-0057">Aromatic amino acid biosynthesis</keyword>
<proteinExistence type="inferred from homology"/>
<dbReference type="SUPFAM" id="SSF52540">
    <property type="entry name" value="P-loop containing nucleoside triphosphate hydrolases"/>
    <property type="match status" value="1"/>
</dbReference>
<dbReference type="Proteomes" id="UP000636264">
    <property type="component" value="Unassembled WGS sequence"/>
</dbReference>
<dbReference type="InterPro" id="IPR000623">
    <property type="entry name" value="Shikimate_kinase/TSH1"/>
</dbReference>
<feature type="binding site" evidence="11">
    <location>
        <position position="72"/>
    </location>
    <ligand>
        <name>substrate</name>
    </ligand>
</feature>
<feature type="binding site" evidence="11">
    <location>
        <position position="132"/>
    </location>
    <ligand>
        <name>ATP</name>
        <dbReference type="ChEBI" id="CHEBI:30616"/>
    </ligand>
</feature>
<protein>
    <recommendedName>
        <fullName evidence="3 11">Shikimate kinase</fullName>
        <shortName evidence="11">SK</shortName>
        <ecNumber evidence="3 11">2.7.1.71</ecNumber>
    </recommendedName>
</protein>
<comment type="catalytic activity">
    <reaction evidence="10 11">
        <text>shikimate + ATP = 3-phosphoshikimate + ADP + H(+)</text>
        <dbReference type="Rhea" id="RHEA:13121"/>
        <dbReference type="ChEBI" id="CHEBI:15378"/>
        <dbReference type="ChEBI" id="CHEBI:30616"/>
        <dbReference type="ChEBI" id="CHEBI:36208"/>
        <dbReference type="ChEBI" id="CHEBI:145989"/>
        <dbReference type="ChEBI" id="CHEBI:456216"/>
        <dbReference type="EC" id="2.7.1.71"/>
    </reaction>
</comment>
<feature type="binding site" evidence="11">
    <location>
        <begin position="26"/>
        <end position="31"/>
    </location>
    <ligand>
        <name>ATP</name>
        <dbReference type="ChEBI" id="CHEBI:30616"/>
    </ligand>
</feature>
<dbReference type="AlphaFoldDB" id="A0A916W2V1"/>
<dbReference type="GO" id="GO:0005829">
    <property type="term" value="C:cytosol"/>
    <property type="evidence" value="ECO:0007669"/>
    <property type="project" value="TreeGrafter"/>
</dbReference>
<comment type="function">
    <text evidence="11">Catalyzes the specific phosphorylation of the 3-hydroxyl group of shikimic acid using ATP as a cosubstrate.</text>
</comment>
<evidence type="ECO:0000256" key="9">
    <source>
        <dbReference type="ARBA" id="ARBA00023141"/>
    </source>
</evidence>
<dbReference type="Gene3D" id="3.40.50.300">
    <property type="entry name" value="P-loop containing nucleotide triphosphate hydrolases"/>
    <property type="match status" value="1"/>
</dbReference>
<feature type="binding site" evidence="11">
    <location>
        <position position="151"/>
    </location>
    <ligand>
        <name>substrate</name>
    </ligand>
</feature>
<dbReference type="PANTHER" id="PTHR21087">
    <property type="entry name" value="SHIKIMATE KINASE"/>
    <property type="match status" value="1"/>
</dbReference>
<comment type="caution">
    <text evidence="12">The sequence shown here is derived from an EMBL/GenBank/DDBJ whole genome shotgun (WGS) entry which is preliminary data.</text>
</comment>
<dbReference type="InterPro" id="IPR027417">
    <property type="entry name" value="P-loop_NTPase"/>
</dbReference>
<dbReference type="HAMAP" id="MF_00109">
    <property type="entry name" value="Shikimate_kinase"/>
    <property type="match status" value="1"/>
</dbReference>
<feature type="binding site" evidence="11">
    <location>
        <position position="94"/>
    </location>
    <ligand>
        <name>substrate</name>
    </ligand>
</feature>
<dbReference type="GO" id="GO:0004765">
    <property type="term" value="F:shikimate kinase activity"/>
    <property type="evidence" value="ECO:0007669"/>
    <property type="project" value="UniProtKB-UniRule"/>
</dbReference>
<keyword evidence="11" id="KW-0479">Metal-binding</keyword>
<dbReference type="GO" id="GO:0008652">
    <property type="term" value="P:amino acid biosynthetic process"/>
    <property type="evidence" value="ECO:0007669"/>
    <property type="project" value="UniProtKB-KW"/>
</dbReference>
<feature type="binding site" evidence="11">
    <location>
        <position position="30"/>
    </location>
    <ligand>
        <name>Mg(2+)</name>
        <dbReference type="ChEBI" id="CHEBI:18420"/>
    </ligand>
</feature>
<comment type="subcellular location">
    <subcellularLocation>
        <location evidence="11">Cytoplasm</location>
    </subcellularLocation>
</comment>
<keyword evidence="5 11" id="KW-0808">Transferase</keyword>
<evidence type="ECO:0000256" key="1">
    <source>
        <dbReference type="ARBA" id="ARBA00004842"/>
    </source>
</evidence>
<reference evidence="12" key="2">
    <citation type="submission" date="2020-09" db="EMBL/GenBank/DDBJ databases">
        <authorList>
            <person name="Sun Q."/>
            <person name="Zhou Y."/>
        </authorList>
    </citation>
    <scope>NUCLEOTIDE SEQUENCE</scope>
    <source>
        <strain evidence="12">CGMCC 1.15320</strain>
    </source>
</reference>
<dbReference type="InterPro" id="IPR023000">
    <property type="entry name" value="Shikimate_kinase_CS"/>
</dbReference>
<accession>A0A916W2V1</accession>
<evidence type="ECO:0000256" key="7">
    <source>
        <dbReference type="ARBA" id="ARBA00022777"/>
    </source>
</evidence>
<keyword evidence="8 11" id="KW-0067">ATP-binding</keyword>
<dbReference type="GO" id="GO:0009423">
    <property type="term" value="P:chorismate biosynthetic process"/>
    <property type="evidence" value="ECO:0007669"/>
    <property type="project" value="UniProtKB-UniRule"/>
</dbReference>
<reference evidence="12" key="1">
    <citation type="journal article" date="2014" name="Int. J. Syst. Evol. Microbiol.">
        <title>Complete genome sequence of Corynebacterium casei LMG S-19264T (=DSM 44701T), isolated from a smear-ripened cheese.</title>
        <authorList>
            <consortium name="US DOE Joint Genome Institute (JGI-PGF)"/>
            <person name="Walter F."/>
            <person name="Albersmeier A."/>
            <person name="Kalinowski J."/>
            <person name="Ruckert C."/>
        </authorList>
    </citation>
    <scope>NUCLEOTIDE SEQUENCE</scope>
    <source>
        <strain evidence="12">CGMCC 1.15320</strain>
    </source>
</reference>
<evidence type="ECO:0000256" key="10">
    <source>
        <dbReference type="ARBA" id="ARBA00048567"/>
    </source>
</evidence>
<dbReference type="PROSITE" id="PS01128">
    <property type="entry name" value="SHIKIMATE_KINASE"/>
    <property type="match status" value="1"/>
</dbReference>
<evidence type="ECO:0000256" key="4">
    <source>
        <dbReference type="ARBA" id="ARBA00022605"/>
    </source>
</evidence>
<comment type="subunit">
    <text evidence="11">Monomer.</text>
</comment>
<keyword evidence="7 11" id="KW-0418">Kinase</keyword>
<evidence type="ECO:0000313" key="12">
    <source>
        <dbReference type="EMBL" id="GGA62210.1"/>
    </source>
</evidence>
<dbReference type="PRINTS" id="PR01100">
    <property type="entry name" value="SHIKIMTKNASE"/>
</dbReference>
<evidence type="ECO:0000256" key="11">
    <source>
        <dbReference type="HAMAP-Rule" id="MF_00109"/>
    </source>
</evidence>